<gene>
    <name evidence="2" type="ORF">H9786_14970</name>
</gene>
<feature type="region of interest" description="Disordered" evidence="1">
    <location>
        <begin position="1"/>
        <end position="22"/>
    </location>
</feature>
<name>A0A9D2LFR7_9MICO</name>
<reference evidence="2" key="1">
    <citation type="journal article" date="2021" name="PeerJ">
        <title>Extensive microbial diversity within the chicken gut microbiome revealed by metagenomics and culture.</title>
        <authorList>
            <person name="Gilroy R."/>
            <person name="Ravi A."/>
            <person name="Getino M."/>
            <person name="Pursley I."/>
            <person name="Horton D.L."/>
            <person name="Alikhan N.F."/>
            <person name="Baker D."/>
            <person name="Gharbi K."/>
            <person name="Hall N."/>
            <person name="Watson M."/>
            <person name="Adriaenssens E.M."/>
            <person name="Foster-Nyarko E."/>
            <person name="Jarju S."/>
            <person name="Secka A."/>
            <person name="Antonio M."/>
            <person name="Oren A."/>
            <person name="Chaudhuri R.R."/>
            <person name="La Ragione R."/>
            <person name="Hildebrand F."/>
            <person name="Pallen M.J."/>
        </authorList>
    </citation>
    <scope>NUCLEOTIDE SEQUENCE</scope>
    <source>
        <strain evidence="2">ChiHjej13B12-24818</strain>
    </source>
</reference>
<proteinExistence type="predicted"/>
<sequence length="108" mass="11699">MDEVLDECATSTYSDPGDSPIGTRSYEVVGGSGSWSIDAYPAVTVEGGWEDRVFSTHSAQVTGNATSPLSARRGWTTSPWRRARRRRSGVSWDSVLTEDGQAEIELAT</sequence>
<evidence type="ECO:0000256" key="1">
    <source>
        <dbReference type="SAM" id="MobiDB-lite"/>
    </source>
</evidence>
<comment type="caution">
    <text evidence="2">The sequence shown here is derived from an EMBL/GenBank/DDBJ whole genome shotgun (WGS) entry which is preliminary data.</text>
</comment>
<dbReference type="AlphaFoldDB" id="A0A9D2LFR7"/>
<protein>
    <submittedName>
        <fullName evidence="2">Uncharacterized protein</fullName>
    </submittedName>
</protein>
<reference evidence="2" key="2">
    <citation type="submission" date="2021-04" db="EMBL/GenBank/DDBJ databases">
        <authorList>
            <person name="Gilroy R."/>
        </authorList>
    </citation>
    <scope>NUCLEOTIDE SEQUENCE</scope>
    <source>
        <strain evidence="2">ChiHjej13B12-24818</strain>
    </source>
</reference>
<organism evidence="2 3">
    <name type="scientific">Candidatus Brachybacterium merdavium</name>
    <dbReference type="NCBI Taxonomy" id="2838513"/>
    <lineage>
        <taxon>Bacteria</taxon>
        <taxon>Bacillati</taxon>
        <taxon>Actinomycetota</taxon>
        <taxon>Actinomycetes</taxon>
        <taxon>Micrococcales</taxon>
        <taxon>Dermabacteraceae</taxon>
        <taxon>Brachybacterium</taxon>
    </lineage>
</organism>
<accession>A0A9D2LFR7</accession>
<evidence type="ECO:0000313" key="2">
    <source>
        <dbReference type="EMBL" id="HJB11799.1"/>
    </source>
</evidence>
<dbReference type="EMBL" id="DWZH01000120">
    <property type="protein sequence ID" value="HJB11799.1"/>
    <property type="molecule type" value="Genomic_DNA"/>
</dbReference>
<evidence type="ECO:0000313" key="3">
    <source>
        <dbReference type="Proteomes" id="UP000823823"/>
    </source>
</evidence>
<dbReference type="Proteomes" id="UP000823823">
    <property type="component" value="Unassembled WGS sequence"/>
</dbReference>